<dbReference type="GO" id="GO:0003677">
    <property type="term" value="F:DNA binding"/>
    <property type="evidence" value="ECO:0007669"/>
    <property type="project" value="UniProtKB-KW"/>
</dbReference>
<evidence type="ECO:0000313" key="6">
    <source>
        <dbReference type="EMBL" id="QGL48725.1"/>
    </source>
</evidence>
<dbReference type="SUPFAM" id="SSF64288">
    <property type="entry name" value="Chorismate lyase-like"/>
    <property type="match status" value="1"/>
</dbReference>
<accession>A0AAJ2ZFN8</accession>
<dbReference type="SUPFAM" id="SSF46785">
    <property type="entry name" value="Winged helix' DNA-binding domain"/>
    <property type="match status" value="1"/>
</dbReference>
<dbReference type="Proteomes" id="UP000477779">
    <property type="component" value="Unassembled WGS sequence"/>
</dbReference>
<evidence type="ECO:0000256" key="1">
    <source>
        <dbReference type="ARBA" id="ARBA00023015"/>
    </source>
</evidence>
<feature type="domain" description="HTH gntR-type" evidence="4">
    <location>
        <begin position="17"/>
        <end position="83"/>
    </location>
</feature>
<dbReference type="EMBL" id="JAAHBZ010000006">
    <property type="protein sequence ID" value="NES29290.1"/>
    <property type="molecule type" value="Genomic_DNA"/>
</dbReference>
<dbReference type="Proteomes" id="UP000402241">
    <property type="component" value="Chromosome"/>
</dbReference>
<keyword evidence="2" id="KW-0238">DNA-binding</keyword>
<reference evidence="6 7" key="1">
    <citation type="submission" date="2019-10" db="EMBL/GenBank/DDBJ databases">
        <title>Genome Sequence of Micromonospora terminaliae DSM 101760.</title>
        <authorList>
            <person name="Guo L."/>
        </authorList>
    </citation>
    <scope>NUCLEOTIDE SEQUENCE [LARGE SCALE GENOMIC DNA]</scope>
    <source>
        <strain evidence="6 7">DSM 101760</strain>
    </source>
</reference>
<dbReference type="InterPro" id="IPR000524">
    <property type="entry name" value="Tscrpt_reg_HTH_GntR"/>
</dbReference>
<dbReference type="SMART" id="SM00345">
    <property type="entry name" value="HTH_GNTR"/>
    <property type="match status" value="1"/>
</dbReference>
<dbReference type="PROSITE" id="PS50949">
    <property type="entry name" value="HTH_GNTR"/>
    <property type="match status" value="1"/>
</dbReference>
<dbReference type="AlphaFoldDB" id="A0AAJ2ZFN8"/>
<evidence type="ECO:0000313" key="7">
    <source>
        <dbReference type="Proteomes" id="UP000402241"/>
    </source>
</evidence>
<organism evidence="5 8">
    <name type="scientific">Micromonospora terminaliae</name>
    <dbReference type="NCBI Taxonomy" id="1914461"/>
    <lineage>
        <taxon>Bacteria</taxon>
        <taxon>Bacillati</taxon>
        <taxon>Actinomycetota</taxon>
        <taxon>Actinomycetes</taxon>
        <taxon>Micromonosporales</taxon>
        <taxon>Micromonosporaceae</taxon>
        <taxon>Micromonospora</taxon>
    </lineage>
</organism>
<name>A0AAJ2ZFN8_9ACTN</name>
<protein>
    <submittedName>
        <fullName evidence="5">GntR family transcriptional regulator</fullName>
    </submittedName>
    <submittedName>
        <fullName evidence="6">UTRA domain-containing protein</fullName>
    </submittedName>
</protein>
<proteinExistence type="predicted"/>
<dbReference type="Pfam" id="PF07702">
    <property type="entry name" value="UTRA"/>
    <property type="match status" value="1"/>
</dbReference>
<dbReference type="InterPro" id="IPR028978">
    <property type="entry name" value="Chorismate_lyase_/UTRA_dom_sf"/>
</dbReference>
<evidence type="ECO:0000259" key="4">
    <source>
        <dbReference type="PROSITE" id="PS50949"/>
    </source>
</evidence>
<reference evidence="5 8" key="2">
    <citation type="submission" date="2020-02" db="EMBL/GenBank/DDBJ databases">
        <title>WGS of Micromonospora spp. isolated from hot spring.</title>
        <authorList>
            <person name="Thawai C."/>
        </authorList>
    </citation>
    <scope>NUCLEOTIDE SEQUENCE [LARGE SCALE GENOMIC DNA]</scope>
    <source>
        <strain evidence="5 8">TMS7</strain>
    </source>
</reference>
<dbReference type="SMART" id="SM00866">
    <property type="entry name" value="UTRA"/>
    <property type="match status" value="1"/>
</dbReference>
<keyword evidence="3" id="KW-0804">Transcription</keyword>
<dbReference type="InterPro" id="IPR036388">
    <property type="entry name" value="WH-like_DNA-bd_sf"/>
</dbReference>
<evidence type="ECO:0000313" key="5">
    <source>
        <dbReference type="EMBL" id="NES29290.1"/>
    </source>
</evidence>
<dbReference type="Gene3D" id="3.40.1410.10">
    <property type="entry name" value="Chorismate lyase-like"/>
    <property type="match status" value="1"/>
</dbReference>
<dbReference type="PRINTS" id="PR00035">
    <property type="entry name" value="HTHGNTR"/>
</dbReference>
<dbReference type="EMBL" id="CP045309">
    <property type="protein sequence ID" value="QGL48725.1"/>
    <property type="molecule type" value="Genomic_DNA"/>
</dbReference>
<dbReference type="Pfam" id="PF00392">
    <property type="entry name" value="GntR"/>
    <property type="match status" value="1"/>
</dbReference>
<dbReference type="InterPro" id="IPR036390">
    <property type="entry name" value="WH_DNA-bd_sf"/>
</dbReference>
<dbReference type="InterPro" id="IPR050679">
    <property type="entry name" value="Bact_HTH_transcr_reg"/>
</dbReference>
<keyword evidence="7" id="KW-1185">Reference proteome</keyword>
<dbReference type="CDD" id="cd07377">
    <property type="entry name" value="WHTH_GntR"/>
    <property type="match status" value="1"/>
</dbReference>
<dbReference type="Gene3D" id="1.10.10.10">
    <property type="entry name" value="Winged helix-like DNA-binding domain superfamily/Winged helix DNA-binding domain"/>
    <property type="match status" value="1"/>
</dbReference>
<evidence type="ECO:0000256" key="3">
    <source>
        <dbReference type="ARBA" id="ARBA00023163"/>
    </source>
</evidence>
<sequence length="255" mass="27860">MRTSRLSRRPGGDVAKAPLYVRIERELRTRLAQAQPGDVVPAESVLAEEFGVARMTVRAALNALESDGLIERIQGRGTFVRQRPEPRAAGTLMSFQDQVRSWGRVPASRLVEAEVRAASPAEAAALQLTAVAPRVTSIVRVRLADDVPLAIEYACFPPHLSTLLDLDLETGSLHRALGERGLRPTLGSSTLTAQRAGSDGELLHVPADEPLLVETRLIVDQHSAPLEYTVSRYVGDRYDLQVTFDVQPPRTGDSR</sequence>
<dbReference type="InterPro" id="IPR011663">
    <property type="entry name" value="UTRA"/>
</dbReference>
<gene>
    <name evidence="5" type="ORF">G3561_17270</name>
    <name evidence="6" type="ORF">GCE86_17900</name>
</gene>
<dbReference type="PANTHER" id="PTHR44846">
    <property type="entry name" value="MANNOSYL-D-GLYCERATE TRANSPORT/METABOLISM SYSTEM REPRESSOR MNGR-RELATED"/>
    <property type="match status" value="1"/>
</dbReference>
<dbReference type="GO" id="GO:0003700">
    <property type="term" value="F:DNA-binding transcription factor activity"/>
    <property type="evidence" value="ECO:0007669"/>
    <property type="project" value="InterPro"/>
</dbReference>
<evidence type="ECO:0000313" key="8">
    <source>
        <dbReference type="Proteomes" id="UP000477779"/>
    </source>
</evidence>
<evidence type="ECO:0000256" key="2">
    <source>
        <dbReference type="ARBA" id="ARBA00023125"/>
    </source>
</evidence>
<keyword evidence="1" id="KW-0805">Transcription regulation</keyword>